<proteinExistence type="predicted"/>
<feature type="region of interest" description="Disordered" evidence="1">
    <location>
        <begin position="191"/>
        <end position="214"/>
    </location>
</feature>
<dbReference type="EMBL" id="KI271590">
    <property type="protein sequence ID" value="ERL64949.1"/>
    <property type="molecule type" value="Genomic_DNA"/>
</dbReference>
<evidence type="ECO:0000313" key="2">
    <source>
        <dbReference type="EMBL" id="ERL64949.1"/>
    </source>
</evidence>
<evidence type="ECO:0000256" key="1">
    <source>
        <dbReference type="SAM" id="MobiDB-lite"/>
    </source>
</evidence>
<reference evidence="3" key="1">
    <citation type="journal article" date="2013" name="Genome Announc.">
        <title>Whole-Genome Sequencing of Lactobacillus shenzhenensis Strain LY-73T.</title>
        <authorList>
            <person name="Lin Z."/>
            <person name="Liu Z."/>
            <person name="Yang R."/>
            <person name="Zou Y."/>
            <person name="Wan D."/>
            <person name="Chen J."/>
            <person name="Guo M."/>
            <person name="Zhao J."/>
            <person name="Fang C."/>
            <person name="Yang R."/>
            <person name="Liu F."/>
        </authorList>
    </citation>
    <scope>NUCLEOTIDE SEQUENCE [LARGE SCALE GENOMIC DNA]</scope>
    <source>
        <strain evidence="3">LY-73</strain>
    </source>
</reference>
<sequence length="231" mass="25846">MIKKAAQVREVKAKQRLAHSPQFTYRSENTYVTVPDTWAKLTDAYPAVISGLVTDWQRVTGTTNSAVTKLTIYVDKVLSGDTKLLGKEITVVYKGGYMTYGDYSYGRIKEWDKGNTSNISDSTLVFTEDSSAPLPKINSTILIPIRPFTDGKETPAFTKYIRENHLETAYAIGAPEYNTWIVQDGGHKVLSNNPEFQPSTQTRSRRSADSATDPLTKNLINLADELQKRLE</sequence>
<dbReference type="HOGENOM" id="CLU_1198555_0_0_9"/>
<accession>U4TL80</accession>
<keyword evidence="3" id="KW-1185">Reference proteome</keyword>
<name>U4TL80_9LACO</name>
<gene>
    <name evidence="2" type="ORF">L248_3111</name>
</gene>
<evidence type="ECO:0000313" key="3">
    <source>
        <dbReference type="Proteomes" id="UP000030647"/>
    </source>
</evidence>
<dbReference type="STRING" id="1231336.L248_3111"/>
<organism evidence="2 3">
    <name type="scientific">Schleiferilactobacillus shenzhenensis LY-73</name>
    <dbReference type="NCBI Taxonomy" id="1231336"/>
    <lineage>
        <taxon>Bacteria</taxon>
        <taxon>Bacillati</taxon>
        <taxon>Bacillota</taxon>
        <taxon>Bacilli</taxon>
        <taxon>Lactobacillales</taxon>
        <taxon>Lactobacillaceae</taxon>
        <taxon>Schleiferilactobacillus</taxon>
    </lineage>
</organism>
<protein>
    <submittedName>
        <fullName evidence="2">Uncharacterized protein</fullName>
    </submittedName>
</protein>
<dbReference type="Proteomes" id="UP000030647">
    <property type="component" value="Unassembled WGS sequence"/>
</dbReference>
<dbReference type="AlphaFoldDB" id="U4TL80"/>
<dbReference type="eggNOG" id="ENOG5030AR6">
    <property type="taxonomic scope" value="Bacteria"/>
</dbReference>
<feature type="compositionally biased region" description="Polar residues" evidence="1">
    <location>
        <begin position="191"/>
        <end position="202"/>
    </location>
</feature>